<organism evidence="1 2">
    <name type="scientific">Penicillium argentinense</name>
    <dbReference type="NCBI Taxonomy" id="1131581"/>
    <lineage>
        <taxon>Eukaryota</taxon>
        <taxon>Fungi</taxon>
        <taxon>Dikarya</taxon>
        <taxon>Ascomycota</taxon>
        <taxon>Pezizomycotina</taxon>
        <taxon>Eurotiomycetes</taxon>
        <taxon>Eurotiomycetidae</taxon>
        <taxon>Eurotiales</taxon>
        <taxon>Aspergillaceae</taxon>
        <taxon>Penicillium</taxon>
    </lineage>
</organism>
<reference evidence="1" key="2">
    <citation type="journal article" date="2023" name="IMA Fungus">
        <title>Comparative genomic study of the Penicillium genus elucidates a diverse pangenome and 15 lateral gene transfer events.</title>
        <authorList>
            <person name="Petersen C."/>
            <person name="Sorensen T."/>
            <person name="Nielsen M.R."/>
            <person name="Sondergaard T.E."/>
            <person name="Sorensen J.L."/>
            <person name="Fitzpatrick D.A."/>
            <person name="Frisvad J.C."/>
            <person name="Nielsen K.L."/>
        </authorList>
    </citation>
    <scope>NUCLEOTIDE SEQUENCE</scope>
    <source>
        <strain evidence="1">IBT 30761</strain>
    </source>
</reference>
<dbReference type="GeneID" id="81359013"/>
<dbReference type="InterPro" id="IPR007396">
    <property type="entry name" value="TR_PAI2-type"/>
</dbReference>
<keyword evidence="2" id="KW-1185">Reference proteome</keyword>
<name>A0A9W9K737_9EURO</name>
<evidence type="ECO:0008006" key="3">
    <source>
        <dbReference type="Google" id="ProtNLM"/>
    </source>
</evidence>
<dbReference type="InterPro" id="IPR012349">
    <property type="entry name" value="Split_barrel_FMN-bd"/>
</dbReference>
<dbReference type="Gene3D" id="2.30.110.10">
    <property type="entry name" value="Electron Transport, Fmn-binding Protein, Chain A"/>
    <property type="match status" value="1"/>
</dbReference>
<sequence>MHLRPDHAVHDLPTLHAFIRQHPLGLLTTSLPSTDFPTLQCTHIPWVLDPPEGFADADLNSNSNSKPEKGKLRGHIARTNPHTRAMVQAVTGTGRDAGSDFVTADASGTQGLTLPGEVLIVFTSPIDHYISPHFYTETKNLNGKVAPTWNYAAVQVYGRMVVYHDVKDKKTGRFLMDQLGDLARLGEVGVMGYTSREGWNDGTDVERGDQGRSPWEIADAPREYIETLKKGIVGMEVEITRVEGRFKVSQEKRGMDREGVVGGLEAIGSARASEMARFVRSGRVV</sequence>
<reference evidence="1" key="1">
    <citation type="submission" date="2022-11" db="EMBL/GenBank/DDBJ databases">
        <authorList>
            <person name="Petersen C."/>
        </authorList>
    </citation>
    <scope>NUCLEOTIDE SEQUENCE</scope>
    <source>
        <strain evidence="1">IBT 30761</strain>
    </source>
</reference>
<accession>A0A9W9K737</accession>
<dbReference type="PANTHER" id="PTHR35802:SF1">
    <property type="entry name" value="PROTEASE SYNTHASE AND SPORULATION PROTEIN PAI 2"/>
    <property type="match status" value="1"/>
</dbReference>
<dbReference type="RefSeq" id="XP_056473400.1">
    <property type="nucleotide sequence ID" value="XM_056620034.1"/>
</dbReference>
<dbReference type="OrthoDB" id="2101473at2759"/>
<dbReference type="SUPFAM" id="SSF50475">
    <property type="entry name" value="FMN-binding split barrel"/>
    <property type="match status" value="1"/>
</dbReference>
<proteinExistence type="predicted"/>
<dbReference type="Proteomes" id="UP001149074">
    <property type="component" value="Unassembled WGS sequence"/>
</dbReference>
<dbReference type="Pfam" id="PF04299">
    <property type="entry name" value="FMN_bind_2"/>
    <property type="match status" value="1"/>
</dbReference>
<comment type="caution">
    <text evidence="1">The sequence shown here is derived from an EMBL/GenBank/DDBJ whole genome shotgun (WGS) entry which is preliminary data.</text>
</comment>
<evidence type="ECO:0000313" key="2">
    <source>
        <dbReference type="Proteomes" id="UP001149074"/>
    </source>
</evidence>
<gene>
    <name evidence="1" type="ORF">N7532_007541</name>
</gene>
<dbReference type="PANTHER" id="PTHR35802">
    <property type="entry name" value="PROTEASE SYNTHASE AND SPORULATION PROTEIN PAI 2"/>
    <property type="match status" value="1"/>
</dbReference>
<protein>
    <recommendedName>
        <fullName evidence="3">Transcriptional regulator</fullName>
    </recommendedName>
</protein>
<evidence type="ECO:0000313" key="1">
    <source>
        <dbReference type="EMBL" id="KAJ5095250.1"/>
    </source>
</evidence>
<dbReference type="AlphaFoldDB" id="A0A9W9K737"/>
<dbReference type="EMBL" id="JAPQKI010000006">
    <property type="protein sequence ID" value="KAJ5095250.1"/>
    <property type="molecule type" value="Genomic_DNA"/>
</dbReference>